<comment type="cofactor">
    <cofactor evidence="2 15">
        <name>Fe(2+)</name>
        <dbReference type="ChEBI" id="CHEBI:29033"/>
    </cofactor>
</comment>
<evidence type="ECO:0000256" key="15">
    <source>
        <dbReference type="RuleBase" id="RU000683"/>
    </source>
</evidence>
<dbReference type="InterPro" id="IPR017624">
    <property type="entry name" value="Catechol_2-3_dOase"/>
</dbReference>
<evidence type="ECO:0000256" key="7">
    <source>
        <dbReference type="ARBA" id="ARBA00022723"/>
    </source>
</evidence>
<evidence type="ECO:0000256" key="12">
    <source>
        <dbReference type="ARBA" id="ARBA00023004"/>
    </source>
</evidence>
<comment type="catalytic activity">
    <reaction evidence="1">
        <text>catechol + O2 = (2Z,4E)-2-hydroxy-6-oxohexa-2,4-dienoate + H(+)</text>
        <dbReference type="Rhea" id="RHEA:17337"/>
        <dbReference type="ChEBI" id="CHEBI:15378"/>
        <dbReference type="ChEBI" id="CHEBI:15379"/>
        <dbReference type="ChEBI" id="CHEBI:18135"/>
        <dbReference type="ChEBI" id="CHEBI:71198"/>
        <dbReference type="EC" id="1.13.11.2"/>
    </reaction>
</comment>
<accession>A0A126SXU3</accession>
<keyword evidence="12 15" id="KW-0408">Iron</keyword>
<dbReference type="InterPro" id="IPR029068">
    <property type="entry name" value="Glyas_Bleomycin-R_OHBP_Dase"/>
</dbReference>
<dbReference type="InterPro" id="IPR000486">
    <property type="entry name" value="Xdiol_ring_cleave_dOase_1/2"/>
</dbReference>
<evidence type="ECO:0000256" key="3">
    <source>
        <dbReference type="ARBA" id="ARBA00008784"/>
    </source>
</evidence>
<reference evidence="17" key="1">
    <citation type="journal article" date="2016" name="Appl. Environ. Microbiol.">
        <title>Functional Metagenomics of a Biostimulated Petroleum-Contaminated Soil Reveals an Extraordinary Diversity of Extradiol Dioxygenases.</title>
        <authorList>
            <person name="Terron-Gonzalez L."/>
            <person name="Martin-Cabello G."/>
            <person name="Ferrer M."/>
            <person name="Santero E."/>
        </authorList>
    </citation>
    <scope>NUCLEOTIDE SEQUENCE</scope>
</reference>
<evidence type="ECO:0000256" key="9">
    <source>
        <dbReference type="ARBA" id="ARBA00022797"/>
    </source>
</evidence>
<dbReference type="GO" id="GO:0018577">
    <property type="term" value="F:catechol 2,3-dioxygenase activity"/>
    <property type="evidence" value="ECO:0007669"/>
    <property type="project" value="UniProtKB-EC"/>
</dbReference>
<evidence type="ECO:0000256" key="11">
    <source>
        <dbReference type="ARBA" id="ARBA00023002"/>
    </source>
</evidence>
<evidence type="ECO:0000256" key="5">
    <source>
        <dbReference type="ARBA" id="ARBA00013117"/>
    </source>
</evidence>
<evidence type="ECO:0000256" key="4">
    <source>
        <dbReference type="ARBA" id="ARBA00011881"/>
    </source>
</evidence>
<keyword evidence="9 15" id="KW-0058">Aromatic hydrocarbons catabolism</keyword>
<name>A0A126SXU3_9BACT</name>
<comment type="similarity">
    <text evidence="3 15">Belongs to the extradiol ring-cleavage dioxygenase family.</text>
</comment>
<comment type="subunit">
    <text evidence="4">Homotetramer.</text>
</comment>
<evidence type="ECO:0000256" key="10">
    <source>
        <dbReference type="ARBA" id="ARBA00022964"/>
    </source>
</evidence>
<dbReference type="EMBL" id="KU144969">
    <property type="protein sequence ID" value="AMK59116.1"/>
    <property type="molecule type" value="Genomic_DNA"/>
</dbReference>
<evidence type="ECO:0000313" key="17">
    <source>
        <dbReference type="EMBL" id="AMK59116.1"/>
    </source>
</evidence>
<feature type="domain" description="VOC" evidence="16">
    <location>
        <begin position="8"/>
        <end position="123"/>
    </location>
</feature>
<dbReference type="AlphaFoldDB" id="A0A126SXU3"/>
<dbReference type="InterPro" id="IPR004360">
    <property type="entry name" value="Glyas_Fos-R_dOase_dom"/>
</dbReference>
<dbReference type="Pfam" id="PF00903">
    <property type="entry name" value="Glyoxalase"/>
    <property type="match status" value="1"/>
</dbReference>
<dbReference type="Pfam" id="PF22247">
    <property type="entry name" value="Diox-like_N"/>
    <property type="match status" value="1"/>
</dbReference>
<dbReference type="NCBIfam" id="TIGR03211">
    <property type="entry name" value="catechol_2_3"/>
    <property type="match status" value="1"/>
</dbReference>
<proteinExistence type="inferred from homology"/>
<dbReference type="SUPFAM" id="SSF54593">
    <property type="entry name" value="Glyoxalase/Bleomycin resistance protein/Dihydroxybiphenyl dioxygenase"/>
    <property type="match status" value="1"/>
</dbReference>
<keyword evidence="10 15" id="KW-0223">Dioxygenase</keyword>
<evidence type="ECO:0000256" key="2">
    <source>
        <dbReference type="ARBA" id="ARBA00001954"/>
    </source>
</evidence>
<dbReference type="Gene3D" id="3.10.180.10">
    <property type="entry name" value="2,3-Dihydroxybiphenyl 1,2-Dioxygenase, domain 1"/>
    <property type="match status" value="2"/>
</dbReference>
<organism evidence="17">
    <name type="scientific">uncultured bacterium UPO41</name>
    <dbReference type="NCBI Taxonomy" id="1776966"/>
    <lineage>
        <taxon>Bacteria</taxon>
        <taxon>environmental samples</taxon>
    </lineage>
</organism>
<keyword evidence="8" id="KW-0677">Repeat</keyword>
<sequence length="310" mass="35186">MALRGLLRVGEVAIRVMDMKLSRRHYGDRMGLHEVMEDADGRVYYKAWDEHDHHSIVLRQADSPGLDYFAFKVYDDKTLTDLEPKIRAFGLEVKHIAAGVYPKSGRRLEFMLPSGHRMQLYAHKEQVGNTLGYLNPGVVPDEHVIRGFNINRLDHVLLGGTNIDDNVRLFTEVFEFDLSEKLIDHESKASLAVFLSGSTKPHDVAFVLQPEPGRFHHVSFLLESAHDVIKAADRIGKYRIPVDVGPNRHGVTRGATIYFFDPSGNRNEVFAEGYVHYPDTQTLVWDTTELGAATFHQDFTPRESFLTVLT</sequence>
<gene>
    <name evidence="17" type="primary">edoH</name>
</gene>
<evidence type="ECO:0000256" key="1">
    <source>
        <dbReference type="ARBA" id="ARBA00000163"/>
    </source>
</evidence>
<keyword evidence="11 15" id="KW-0560">Oxidoreductase</keyword>
<keyword evidence="7" id="KW-0479">Metal-binding</keyword>
<protein>
    <recommendedName>
        <fullName evidence="6">Metapyrocatechase</fullName>
        <ecNumber evidence="5">1.13.11.2</ecNumber>
    </recommendedName>
    <alternativeName>
        <fullName evidence="14">CatO2ase</fullName>
    </alternativeName>
    <alternativeName>
        <fullName evidence="13">Catechol 2,3-dioxygenase</fullName>
    </alternativeName>
</protein>
<evidence type="ECO:0000256" key="13">
    <source>
        <dbReference type="ARBA" id="ARBA00030369"/>
    </source>
</evidence>
<dbReference type="InterPro" id="IPR037523">
    <property type="entry name" value="VOC_core"/>
</dbReference>
<evidence type="ECO:0000256" key="8">
    <source>
        <dbReference type="ARBA" id="ARBA00022737"/>
    </source>
</evidence>
<dbReference type="PROSITE" id="PS51819">
    <property type="entry name" value="VOC"/>
    <property type="match status" value="2"/>
</dbReference>
<evidence type="ECO:0000259" key="16">
    <source>
        <dbReference type="PROSITE" id="PS51819"/>
    </source>
</evidence>
<dbReference type="GO" id="GO:0008198">
    <property type="term" value="F:ferrous iron binding"/>
    <property type="evidence" value="ECO:0007669"/>
    <property type="project" value="InterPro"/>
</dbReference>
<evidence type="ECO:0000256" key="14">
    <source>
        <dbReference type="ARBA" id="ARBA00031146"/>
    </source>
</evidence>
<feature type="domain" description="VOC" evidence="16">
    <location>
        <begin position="152"/>
        <end position="272"/>
    </location>
</feature>
<dbReference type="EC" id="1.13.11.2" evidence="5"/>
<dbReference type="PROSITE" id="PS00082">
    <property type="entry name" value="EXTRADIOL_DIOXYGENAS"/>
    <property type="match status" value="1"/>
</dbReference>
<evidence type="ECO:0000256" key="6">
    <source>
        <dbReference type="ARBA" id="ARBA00022190"/>
    </source>
</evidence>
<dbReference type="InterPro" id="IPR054560">
    <property type="entry name" value="XylE-like_N"/>
</dbReference>